<accession>A0A2A7MND7</accession>
<dbReference type="Gene3D" id="3.40.50.150">
    <property type="entry name" value="Vaccinia Virus protein VP39"/>
    <property type="match status" value="1"/>
</dbReference>
<keyword evidence="1 4" id="KW-0808">Transferase</keyword>
<dbReference type="PANTHER" id="PTHR43861:SF3">
    <property type="entry name" value="PUTATIVE (AFU_ORTHOLOGUE AFUA_2G14390)-RELATED"/>
    <property type="match status" value="1"/>
</dbReference>
<dbReference type="Pfam" id="PF08242">
    <property type="entry name" value="Methyltransf_12"/>
    <property type="match status" value="1"/>
</dbReference>
<evidence type="ECO:0000313" key="3">
    <source>
        <dbReference type="EMBL" id="GFG51097.1"/>
    </source>
</evidence>
<dbReference type="EMBL" id="BLKS01000001">
    <property type="protein sequence ID" value="GFG51097.1"/>
    <property type="molecule type" value="Genomic_DNA"/>
</dbReference>
<proteinExistence type="predicted"/>
<evidence type="ECO:0000256" key="1">
    <source>
        <dbReference type="ARBA" id="ARBA00022679"/>
    </source>
</evidence>
<evidence type="ECO:0000259" key="2">
    <source>
        <dbReference type="Pfam" id="PF08242"/>
    </source>
</evidence>
<dbReference type="InterPro" id="IPR029063">
    <property type="entry name" value="SAM-dependent_MTases_sf"/>
</dbReference>
<protein>
    <submittedName>
        <fullName evidence="3 4">Methyltransferase</fullName>
    </submittedName>
</protein>
<dbReference type="RefSeq" id="WP_097945129.1">
    <property type="nucleotide sequence ID" value="NZ_BLKS01000001.1"/>
</dbReference>
<evidence type="ECO:0000313" key="5">
    <source>
        <dbReference type="Proteomes" id="UP000220914"/>
    </source>
</evidence>
<evidence type="ECO:0000313" key="4">
    <source>
        <dbReference type="EMBL" id="PEG33194.1"/>
    </source>
</evidence>
<dbReference type="PANTHER" id="PTHR43861">
    <property type="entry name" value="TRANS-ACONITATE 2-METHYLTRANSFERASE-RELATED"/>
    <property type="match status" value="1"/>
</dbReference>
<feature type="domain" description="Methyltransferase type 12" evidence="2">
    <location>
        <begin position="28"/>
        <end position="118"/>
    </location>
</feature>
<dbReference type="SUPFAM" id="SSF53335">
    <property type="entry name" value="S-adenosyl-L-methionine-dependent methyltransferases"/>
    <property type="match status" value="1"/>
</dbReference>
<sequence>MSVDYWNHNTAYHKWLIDIASQHRGTVLDVGCGDGLLAQRLSPVSTFVTAIEPDANAAARAAARLASLDNVAVVDADFDAYQSDGARFDLITFVASLHHMDMRSALTKARELLTPTGEIAVVGLSANKSATDWLWALACLPVNRIASRLHGETRDIGVVVTDPQECLSEIRRTVDDVLPGAQITRGLYYRYLLRWRR</sequence>
<name>A0A2A7MND7_MYCAG</name>
<dbReference type="OrthoDB" id="6064711at2"/>
<dbReference type="AlphaFoldDB" id="A0A2A7MND7"/>
<evidence type="ECO:0000313" key="6">
    <source>
        <dbReference type="Proteomes" id="UP000465302"/>
    </source>
</evidence>
<dbReference type="Proteomes" id="UP000465302">
    <property type="component" value="Unassembled WGS sequence"/>
</dbReference>
<reference evidence="4 5" key="1">
    <citation type="submission" date="2017-10" db="EMBL/GenBank/DDBJ databases">
        <title>The new phylogeny of genus Mycobacterium.</title>
        <authorList>
            <person name="Tortoli E."/>
            <person name="Trovato A."/>
            <person name="Cirillo D.M."/>
        </authorList>
    </citation>
    <scope>NUCLEOTIDE SEQUENCE [LARGE SCALE GENOMIC DNA]</scope>
    <source>
        <strain evidence="4 5">CCUG37673</strain>
    </source>
</reference>
<keyword evidence="4" id="KW-0489">Methyltransferase</keyword>
<gene>
    <name evidence="4" type="ORF">CQY20_32135</name>
    <name evidence="3" type="ORF">MAGR_25380</name>
</gene>
<dbReference type="CDD" id="cd02440">
    <property type="entry name" value="AdoMet_MTases"/>
    <property type="match status" value="1"/>
</dbReference>
<dbReference type="GO" id="GO:0032259">
    <property type="term" value="P:methylation"/>
    <property type="evidence" value="ECO:0007669"/>
    <property type="project" value="UniProtKB-KW"/>
</dbReference>
<reference evidence="3" key="3">
    <citation type="submission" date="2020-02" db="EMBL/GenBank/DDBJ databases">
        <authorList>
            <person name="Matsumoto Y."/>
            <person name="Motooka D."/>
            <person name="Nakamura S."/>
        </authorList>
    </citation>
    <scope>NUCLEOTIDE SEQUENCE</scope>
    <source>
        <strain evidence="3">JCM 6377</strain>
    </source>
</reference>
<dbReference type="InterPro" id="IPR013217">
    <property type="entry name" value="Methyltransf_12"/>
</dbReference>
<dbReference type="EMBL" id="PDCP01000136">
    <property type="protein sequence ID" value="PEG33194.1"/>
    <property type="molecule type" value="Genomic_DNA"/>
</dbReference>
<dbReference type="GO" id="GO:0008168">
    <property type="term" value="F:methyltransferase activity"/>
    <property type="evidence" value="ECO:0007669"/>
    <property type="project" value="UniProtKB-KW"/>
</dbReference>
<organism evidence="4 5">
    <name type="scientific">Mycolicibacterium agri</name>
    <name type="common">Mycobacterium agri</name>
    <dbReference type="NCBI Taxonomy" id="36811"/>
    <lineage>
        <taxon>Bacteria</taxon>
        <taxon>Bacillati</taxon>
        <taxon>Actinomycetota</taxon>
        <taxon>Actinomycetes</taxon>
        <taxon>Mycobacteriales</taxon>
        <taxon>Mycobacteriaceae</taxon>
        <taxon>Mycolicibacterium</taxon>
    </lineage>
</organism>
<keyword evidence="5" id="KW-1185">Reference proteome</keyword>
<dbReference type="Proteomes" id="UP000220914">
    <property type="component" value="Unassembled WGS sequence"/>
</dbReference>
<comment type="caution">
    <text evidence="4">The sequence shown here is derived from an EMBL/GenBank/DDBJ whole genome shotgun (WGS) entry which is preliminary data.</text>
</comment>
<reference evidence="3 6" key="2">
    <citation type="journal article" date="2019" name="Emerg. Microbes Infect.">
        <title>Comprehensive subspecies identification of 175 nontuberculous mycobacteria species based on 7547 genomic profiles.</title>
        <authorList>
            <person name="Matsumoto Y."/>
            <person name="Kinjo T."/>
            <person name="Motooka D."/>
            <person name="Nabeya D."/>
            <person name="Jung N."/>
            <person name="Uechi K."/>
            <person name="Horii T."/>
            <person name="Iida T."/>
            <person name="Fujita J."/>
            <person name="Nakamura S."/>
        </authorList>
    </citation>
    <scope>NUCLEOTIDE SEQUENCE [LARGE SCALE GENOMIC DNA]</scope>
    <source>
        <strain evidence="3 6">JCM 6377</strain>
    </source>
</reference>